<dbReference type="SUPFAM" id="SSF53474">
    <property type="entry name" value="alpha/beta-Hydrolases"/>
    <property type="match status" value="1"/>
</dbReference>
<gene>
    <name evidence="4" type="ORF">D5086_0000133590</name>
</gene>
<dbReference type="EMBL" id="RCHU01000435">
    <property type="protein sequence ID" value="TKS05262.1"/>
    <property type="molecule type" value="Genomic_DNA"/>
</dbReference>
<evidence type="ECO:0000256" key="1">
    <source>
        <dbReference type="ARBA" id="ARBA00010515"/>
    </source>
</evidence>
<dbReference type="InterPro" id="IPR050466">
    <property type="entry name" value="Carboxylest/Gibb_receptor"/>
</dbReference>
<dbReference type="InterPro" id="IPR029058">
    <property type="entry name" value="AB_hydrolase_fold"/>
</dbReference>
<dbReference type="PROSITE" id="PS01174">
    <property type="entry name" value="LIPASE_GDXG_SER"/>
    <property type="match status" value="1"/>
</dbReference>
<proteinExistence type="inferred from homology"/>
<accession>A0A4U5Q697</accession>
<protein>
    <submittedName>
        <fullName evidence="4">Putative carboxylesterase 12</fullName>
    </submittedName>
</protein>
<evidence type="ECO:0000259" key="3">
    <source>
        <dbReference type="Pfam" id="PF07859"/>
    </source>
</evidence>
<evidence type="ECO:0000313" key="4">
    <source>
        <dbReference type="EMBL" id="TKS05262.1"/>
    </source>
</evidence>
<dbReference type="PANTHER" id="PTHR23024:SF467">
    <property type="entry name" value="CARBOXYLESTERASE 12-RELATED"/>
    <property type="match status" value="1"/>
</dbReference>
<evidence type="ECO:0000256" key="2">
    <source>
        <dbReference type="PROSITE-ProRule" id="PRU10038"/>
    </source>
</evidence>
<dbReference type="Pfam" id="PF07859">
    <property type="entry name" value="Abhydrolase_3"/>
    <property type="match status" value="1"/>
</dbReference>
<comment type="caution">
    <text evidence="4">The sequence shown here is derived from an EMBL/GenBank/DDBJ whole genome shotgun (WGS) entry which is preliminary data.</text>
</comment>
<dbReference type="GO" id="GO:0016787">
    <property type="term" value="F:hydrolase activity"/>
    <property type="evidence" value="ECO:0007669"/>
    <property type="project" value="InterPro"/>
</dbReference>
<sequence>MFSYNMDAAKEDVAKDLSPFIILYKDGRIERLFGNEIVPPSQDPKSNVLSKDVIYSEEARLSCRLYLPKGVDPNKKLPLLIYVHGGGFYVENAFSPTYHNYVNLLVAEAKVIAISVDYRRVPEHPIPIPYDDSWAALKWAASHVNGDGPEEWLNKHADLSKVFLAGDSAGGNIAHHVAMRFGQEKITGVNVAGIVLINPFFWGEERIGNEVNELERVLKGMSATWHVACPKTSGCDDPLINPTYDPNLSSLGCSKVFVAVAEKDLLRDRGLLYCETLKKSGWGGGIEIMEVQGEGHVFHLFKPASDNAVAMLKKIVSFIHGQN</sequence>
<dbReference type="STRING" id="43335.A0A4U5Q697"/>
<feature type="active site" evidence="2">
    <location>
        <position position="168"/>
    </location>
</feature>
<comment type="similarity">
    <text evidence="1">Belongs to the 'GDXG' lipolytic enzyme family.</text>
</comment>
<dbReference type="AlphaFoldDB" id="A0A4U5Q697"/>
<name>A0A4U5Q697_POPAL</name>
<dbReference type="InterPro" id="IPR013094">
    <property type="entry name" value="AB_hydrolase_3"/>
</dbReference>
<dbReference type="Gene3D" id="3.40.50.1820">
    <property type="entry name" value="alpha/beta hydrolase"/>
    <property type="match status" value="1"/>
</dbReference>
<reference evidence="4" key="1">
    <citation type="submission" date="2018-10" db="EMBL/GenBank/DDBJ databases">
        <title>Population genomic analysis revealed the cold adaptation of white poplar.</title>
        <authorList>
            <person name="Liu Y.-J."/>
        </authorList>
    </citation>
    <scope>NUCLEOTIDE SEQUENCE [LARGE SCALE GENOMIC DNA]</scope>
    <source>
        <strain evidence="4">PAL-ZL1</strain>
    </source>
</reference>
<dbReference type="PANTHER" id="PTHR23024">
    <property type="entry name" value="ARYLACETAMIDE DEACETYLASE"/>
    <property type="match status" value="1"/>
</dbReference>
<dbReference type="InterPro" id="IPR033140">
    <property type="entry name" value="Lipase_GDXG_put_SER_AS"/>
</dbReference>
<organism evidence="4">
    <name type="scientific">Populus alba</name>
    <name type="common">White poplar</name>
    <dbReference type="NCBI Taxonomy" id="43335"/>
    <lineage>
        <taxon>Eukaryota</taxon>
        <taxon>Viridiplantae</taxon>
        <taxon>Streptophyta</taxon>
        <taxon>Embryophyta</taxon>
        <taxon>Tracheophyta</taxon>
        <taxon>Spermatophyta</taxon>
        <taxon>Magnoliopsida</taxon>
        <taxon>eudicotyledons</taxon>
        <taxon>Gunneridae</taxon>
        <taxon>Pentapetalae</taxon>
        <taxon>rosids</taxon>
        <taxon>fabids</taxon>
        <taxon>Malpighiales</taxon>
        <taxon>Salicaceae</taxon>
        <taxon>Saliceae</taxon>
        <taxon>Populus</taxon>
    </lineage>
</organism>
<feature type="domain" description="Alpha/beta hydrolase fold-3" evidence="3">
    <location>
        <begin position="80"/>
        <end position="299"/>
    </location>
</feature>